<dbReference type="RefSeq" id="WP_124027244.1">
    <property type="nucleotide sequence ID" value="NZ_JBHRSN010000015.1"/>
</dbReference>
<dbReference type="AlphaFoldDB" id="A0A3N5Y2R3"/>
<dbReference type="Pfam" id="PF05768">
    <property type="entry name" value="Glrx-like"/>
    <property type="match status" value="1"/>
</dbReference>
<dbReference type="InterPro" id="IPR008554">
    <property type="entry name" value="Glutaredoxin-like"/>
</dbReference>
<dbReference type="EMBL" id="RPOK01000002">
    <property type="protein sequence ID" value="RPJ67343.1"/>
    <property type="molecule type" value="Genomic_DNA"/>
</dbReference>
<dbReference type="SUPFAM" id="SSF52833">
    <property type="entry name" value="Thioredoxin-like"/>
    <property type="match status" value="1"/>
</dbReference>
<dbReference type="Gene3D" id="3.40.30.10">
    <property type="entry name" value="Glutaredoxin"/>
    <property type="match status" value="1"/>
</dbReference>
<dbReference type="Proteomes" id="UP000275281">
    <property type="component" value="Unassembled WGS sequence"/>
</dbReference>
<dbReference type="InterPro" id="IPR036249">
    <property type="entry name" value="Thioredoxin-like_sf"/>
</dbReference>
<accession>A0A3N5Y2R3</accession>
<organism evidence="1 2">
    <name type="scientific">Alteromonas sediminis</name>
    <dbReference type="NCBI Taxonomy" id="2259342"/>
    <lineage>
        <taxon>Bacteria</taxon>
        <taxon>Pseudomonadati</taxon>
        <taxon>Pseudomonadota</taxon>
        <taxon>Gammaproteobacteria</taxon>
        <taxon>Alteromonadales</taxon>
        <taxon>Alteromonadaceae</taxon>
        <taxon>Alteromonas/Salinimonas group</taxon>
        <taxon>Alteromonas</taxon>
    </lineage>
</organism>
<evidence type="ECO:0000313" key="1">
    <source>
        <dbReference type="EMBL" id="RPJ67343.1"/>
    </source>
</evidence>
<sequence length="77" mass="8927">MHINLYTGPQCSLCDDAKSLLDTLPENIRPQVTQINIRDDVNLYHAYAVRIPVLKRTDNQQELGWPFDQTQLIQFLS</sequence>
<gene>
    <name evidence="1" type="ORF">DRW07_07385</name>
</gene>
<protein>
    <submittedName>
        <fullName evidence="1">Glutaredoxin family protein</fullName>
    </submittedName>
</protein>
<reference evidence="1 2" key="1">
    <citation type="submission" date="2018-11" db="EMBL/GenBank/DDBJ databases">
        <authorList>
            <person name="Ye M.-Q."/>
            <person name="Du Z.-J."/>
        </authorList>
    </citation>
    <scope>NUCLEOTIDE SEQUENCE [LARGE SCALE GENOMIC DNA]</scope>
    <source>
        <strain evidence="1 2">U0105</strain>
    </source>
</reference>
<dbReference type="OrthoDB" id="8537427at2"/>
<name>A0A3N5Y2R3_9ALTE</name>
<keyword evidence="2" id="KW-1185">Reference proteome</keyword>
<comment type="caution">
    <text evidence="1">The sequence shown here is derived from an EMBL/GenBank/DDBJ whole genome shotgun (WGS) entry which is preliminary data.</text>
</comment>
<evidence type="ECO:0000313" key="2">
    <source>
        <dbReference type="Proteomes" id="UP000275281"/>
    </source>
</evidence>
<proteinExistence type="predicted"/>